<evidence type="ECO:0000256" key="1">
    <source>
        <dbReference type="ARBA" id="ARBA00004651"/>
    </source>
</evidence>
<evidence type="ECO:0000256" key="6">
    <source>
        <dbReference type="RuleBase" id="RU000688"/>
    </source>
</evidence>
<feature type="transmembrane region" description="Helical" evidence="7">
    <location>
        <begin position="84"/>
        <end position="112"/>
    </location>
</feature>
<keyword evidence="10" id="KW-1185">Reference proteome</keyword>
<keyword evidence="4 7" id="KW-1133">Transmembrane helix</keyword>
<gene>
    <name evidence="9" type="primary">MC1R</name>
    <name evidence="9" type="ORF">AWC38_SpisGene10805</name>
</gene>
<dbReference type="GO" id="GO:0004930">
    <property type="term" value="F:G protein-coupled receptor activity"/>
    <property type="evidence" value="ECO:0007669"/>
    <property type="project" value="UniProtKB-KW"/>
</dbReference>
<comment type="similarity">
    <text evidence="6">Belongs to the G-protein coupled receptor 1 family.</text>
</comment>
<dbReference type="SMART" id="SM01381">
    <property type="entry name" value="7TM_GPCR_Srsx"/>
    <property type="match status" value="1"/>
</dbReference>
<organism evidence="9 10">
    <name type="scientific">Stylophora pistillata</name>
    <name type="common">Smooth cauliflower coral</name>
    <dbReference type="NCBI Taxonomy" id="50429"/>
    <lineage>
        <taxon>Eukaryota</taxon>
        <taxon>Metazoa</taxon>
        <taxon>Cnidaria</taxon>
        <taxon>Anthozoa</taxon>
        <taxon>Hexacorallia</taxon>
        <taxon>Scleractinia</taxon>
        <taxon>Astrocoeniina</taxon>
        <taxon>Pocilloporidae</taxon>
        <taxon>Stylophora</taxon>
    </lineage>
</organism>
<feature type="transmembrane region" description="Helical" evidence="7">
    <location>
        <begin position="232"/>
        <end position="252"/>
    </location>
</feature>
<feature type="domain" description="G-protein coupled receptors family 1 profile" evidence="8">
    <location>
        <begin position="104"/>
        <end position="343"/>
    </location>
</feature>
<dbReference type="InterPro" id="IPR000276">
    <property type="entry name" value="GPCR_Rhodpsn"/>
</dbReference>
<protein>
    <submittedName>
        <fullName evidence="9">Melanocyte-stimulating hormone receptor</fullName>
    </submittedName>
</protein>
<keyword evidence="6" id="KW-0297">G-protein coupled receptor</keyword>
<evidence type="ECO:0000313" key="9">
    <source>
        <dbReference type="EMBL" id="PFX24590.1"/>
    </source>
</evidence>
<evidence type="ECO:0000256" key="7">
    <source>
        <dbReference type="SAM" id="Phobius"/>
    </source>
</evidence>
<feature type="transmembrane region" description="Helical" evidence="7">
    <location>
        <begin position="207"/>
        <end position="226"/>
    </location>
</feature>
<reference evidence="10" key="1">
    <citation type="journal article" date="2017" name="bioRxiv">
        <title>Comparative analysis of the genomes of Stylophora pistillata and Acropora digitifera provides evidence for extensive differences between species of corals.</title>
        <authorList>
            <person name="Voolstra C.R."/>
            <person name="Li Y."/>
            <person name="Liew Y.J."/>
            <person name="Baumgarten S."/>
            <person name="Zoccola D."/>
            <person name="Flot J.-F."/>
            <person name="Tambutte S."/>
            <person name="Allemand D."/>
            <person name="Aranda M."/>
        </authorList>
    </citation>
    <scope>NUCLEOTIDE SEQUENCE [LARGE SCALE GENOMIC DNA]</scope>
</reference>
<comment type="caution">
    <text evidence="9">The sequence shown here is derived from an EMBL/GenBank/DDBJ whole genome shotgun (WGS) entry which is preliminary data.</text>
</comment>
<dbReference type="SUPFAM" id="SSF81321">
    <property type="entry name" value="Family A G protein-coupled receptor-like"/>
    <property type="match status" value="1"/>
</dbReference>
<dbReference type="InterPro" id="IPR017452">
    <property type="entry name" value="GPCR_Rhodpsn_7TM"/>
</dbReference>
<sequence>MERATRHPAIYLTHEQWDPYNQTIWVQTEAINWDSLDKFYRQYLTEYERRLGRSSTGMDEYRNQNACLFAKVIDFSMEENQLVYISNVMTCIFNALFAVPAIVGNILVVLAIWKTHLTRSPSNVLLSTLAFADLQVGLIVQTTFVCHKMAEIFKAAKLSCYTRFAYIVFGYCITAVSLLTLTGIALERFLALHLHLRYKEVVTKRRILTAASSFWVIGIAVTSLFFIQRTAFGSIVIAGEVLSIVITSVAYIKIYKIVRRHAREIQCQRRIDPGAHVELNMKKYQRSTCTMVIVFMLSFVCYVPYSLVMVAKLKYGFTGSVKVATDIFSTVVCINSSLNPFIYCWRMKEIRQAVWGVIKRNTGVNLGATEQSMMTFNPITQPKALDYGSGCKPLPQATHESVK</sequence>
<dbReference type="GO" id="GO:0005886">
    <property type="term" value="C:plasma membrane"/>
    <property type="evidence" value="ECO:0007669"/>
    <property type="project" value="UniProtKB-SubCell"/>
</dbReference>
<dbReference type="PRINTS" id="PR00237">
    <property type="entry name" value="GPCRRHODOPSN"/>
</dbReference>
<keyword evidence="6" id="KW-0807">Transducer</keyword>
<evidence type="ECO:0000256" key="5">
    <source>
        <dbReference type="ARBA" id="ARBA00023136"/>
    </source>
</evidence>
<dbReference type="PROSITE" id="PS50262">
    <property type="entry name" value="G_PROTEIN_RECEP_F1_2"/>
    <property type="match status" value="1"/>
</dbReference>
<keyword evidence="5 7" id="KW-0472">Membrane</keyword>
<feature type="transmembrane region" description="Helical" evidence="7">
    <location>
        <begin position="327"/>
        <end position="345"/>
    </location>
</feature>
<proteinExistence type="inferred from homology"/>
<dbReference type="Pfam" id="PF00001">
    <property type="entry name" value="7tm_1"/>
    <property type="match status" value="2"/>
</dbReference>
<evidence type="ECO:0000256" key="2">
    <source>
        <dbReference type="ARBA" id="ARBA00022475"/>
    </source>
</evidence>
<dbReference type="AlphaFoldDB" id="A0A2B4S703"/>
<feature type="transmembrane region" description="Helical" evidence="7">
    <location>
        <begin position="289"/>
        <end position="307"/>
    </location>
</feature>
<dbReference type="PROSITE" id="PS00237">
    <property type="entry name" value="G_PROTEIN_RECEP_F1_1"/>
    <property type="match status" value="1"/>
</dbReference>
<accession>A0A2B4S703</accession>
<dbReference type="STRING" id="50429.A0A2B4S703"/>
<evidence type="ECO:0000313" key="10">
    <source>
        <dbReference type="Proteomes" id="UP000225706"/>
    </source>
</evidence>
<feature type="transmembrane region" description="Helical" evidence="7">
    <location>
        <begin position="164"/>
        <end position="186"/>
    </location>
</feature>
<evidence type="ECO:0000256" key="3">
    <source>
        <dbReference type="ARBA" id="ARBA00022692"/>
    </source>
</evidence>
<keyword evidence="2" id="KW-1003">Cell membrane</keyword>
<dbReference type="OrthoDB" id="5970026at2759"/>
<keyword evidence="3 6" id="KW-0812">Transmembrane</keyword>
<evidence type="ECO:0000259" key="8">
    <source>
        <dbReference type="PROSITE" id="PS50262"/>
    </source>
</evidence>
<dbReference type="Gene3D" id="1.20.1070.10">
    <property type="entry name" value="Rhodopsin 7-helix transmembrane proteins"/>
    <property type="match status" value="1"/>
</dbReference>
<comment type="subcellular location">
    <subcellularLocation>
        <location evidence="1">Cell membrane</location>
        <topology evidence="1">Multi-pass membrane protein</topology>
    </subcellularLocation>
</comment>
<keyword evidence="6 9" id="KW-0675">Receptor</keyword>
<dbReference type="PANTHER" id="PTHR22750">
    <property type="entry name" value="G-PROTEIN COUPLED RECEPTOR"/>
    <property type="match status" value="1"/>
</dbReference>
<dbReference type="EMBL" id="LSMT01000172">
    <property type="protein sequence ID" value="PFX24590.1"/>
    <property type="molecule type" value="Genomic_DNA"/>
</dbReference>
<dbReference type="Proteomes" id="UP000225706">
    <property type="component" value="Unassembled WGS sequence"/>
</dbReference>
<name>A0A2B4S703_STYPI</name>
<evidence type="ECO:0000256" key="4">
    <source>
        <dbReference type="ARBA" id="ARBA00022989"/>
    </source>
</evidence>
<dbReference type="CDD" id="cd00637">
    <property type="entry name" value="7tm_classA_rhodopsin-like"/>
    <property type="match status" value="1"/>
</dbReference>